<feature type="compositionally biased region" description="Polar residues" evidence="7">
    <location>
        <begin position="1"/>
        <end position="10"/>
    </location>
</feature>
<dbReference type="PANTHER" id="PTHR33572:SF3">
    <property type="entry name" value="VELVET COMPLEX SUBUNIT B"/>
    <property type="match status" value="1"/>
</dbReference>
<evidence type="ECO:0000256" key="5">
    <source>
        <dbReference type="ARBA" id="ARBA00023242"/>
    </source>
</evidence>
<feature type="compositionally biased region" description="Low complexity" evidence="7">
    <location>
        <begin position="160"/>
        <end position="171"/>
    </location>
</feature>
<accession>A0A9P9IV32</accession>
<dbReference type="EMBL" id="JAGMWT010000003">
    <property type="protein sequence ID" value="KAH7132140.1"/>
    <property type="molecule type" value="Genomic_DNA"/>
</dbReference>
<dbReference type="GO" id="GO:0005634">
    <property type="term" value="C:nucleus"/>
    <property type="evidence" value="ECO:0007669"/>
    <property type="project" value="UniProtKB-SubCell"/>
</dbReference>
<keyword evidence="10" id="KW-1185">Reference proteome</keyword>
<comment type="similarity">
    <text evidence="6">Belongs to the velvet family. VelB subfamily.</text>
</comment>
<keyword evidence="3" id="KW-0805">Transcription regulation</keyword>
<evidence type="ECO:0000256" key="6">
    <source>
        <dbReference type="ARBA" id="ARBA00038045"/>
    </source>
</evidence>
<evidence type="ECO:0000256" key="3">
    <source>
        <dbReference type="ARBA" id="ARBA00023015"/>
    </source>
</evidence>
<dbReference type="InterPro" id="IPR021740">
    <property type="entry name" value="Velvet"/>
</dbReference>
<evidence type="ECO:0000313" key="9">
    <source>
        <dbReference type="EMBL" id="KAH7132140.1"/>
    </source>
</evidence>
<evidence type="ECO:0000256" key="1">
    <source>
        <dbReference type="ARBA" id="ARBA00004123"/>
    </source>
</evidence>
<keyword evidence="5" id="KW-0539">Nucleus</keyword>
<keyword evidence="2" id="KW-0749">Sporulation</keyword>
<dbReference type="InterPro" id="IPR037525">
    <property type="entry name" value="Velvet_dom"/>
</dbReference>
<gene>
    <name evidence="9" type="ORF">B0J11DRAFT_600444</name>
</gene>
<evidence type="ECO:0000313" key="10">
    <source>
        <dbReference type="Proteomes" id="UP000700596"/>
    </source>
</evidence>
<dbReference type="AlphaFoldDB" id="A0A9P9IV32"/>
<dbReference type="PROSITE" id="PS51821">
    <property type="entry name" value="VELVET"/>
    <property type="match status" value="1"/>
</dbReference>
<dbReference type="InterPro" id="IPR038491">
    <property type="entry name" value="Velvet_dom_sf"/>
</dbReference>
<dbReference type="Pfam" id="PF11754">
    <property type="entry name" value="Velvet"/>
    <property type="match status" value="1"/>
</dbReference>
<evidence type="ECO:0000259" key="8">
    <source>
        <dbReference type="PROSITE" id="PS51821"/>
    </source>
</evidence>
<feature type="compositionally biased region" description="Low complexity" evidence="7">
    <location>
        <begin position="27"/>
        <end position="37"/>
    </location>
</feature>
<feature type="domain" description="Velvet" evidence="8">
    <location>
        <begin position="75"/>
        <end position="362"/>
    </location>
</feature>
<dbReference type="Proteomes" id="UP000700596">
    <property type="component" value="Unassembled WGS sequence"/>
</dbReference>
<keyword evidence="4" id="KW-0804">Transcription</keyword>
<feature type="region of interest" description="Disordered" evidence="7">
    <location>
        <begin position="154"/>
        <end position="180"/>
    </location>
</feature>
<proteinExistence type="inferred from homology"/>
<comment type="caution">
    <text evidence="9">The sequence shown here is derived from an EMBL/GenBank/DDBJ whole genome shotgun (WGS) entry which is preliminary data.</text>
</comment>
<evidence type="ECO:0000256" key="2">
    <source>
        <dbReference type="ARBA" id="ARBA00022969"/>
    </source>
</evidence>
<reference evidence="9" key="1">
    <citation type="journal article" date="2021" name="Nat. Commun.">
        <title>Genetic determinants of endophytism in the Arabidopsis root mycobiome.</title>
        <authorList>
            <person name="Mesny F."/>
            <person name="Miyauchi S."/>
            <person name="Thiergart T."/>
            <person name="Pickel B."/>
            <person name="Atanasova L."/>
            <person name="Karlsson M."/>
            <person name="Huettel B."/>
            <person name="Barry K.W."/>
            <person name="Haridas S."/>
            <person name="Chen C."/>
            <person name="Bauer D."/>
            <person name="Andreopoulos W."/>
            <person name="Pangilinan J."/>
            <person name="LaButti K."/>
            <person name="Riley R."/>
            <person name="Lipzen A."/>
            <person name="Clum A."/>
            <person name="Drula E."/>
            <person name="Henrissat B."/>
            <person name="Kohler A."/>
            <person name="Grigoriev I.V."/>
            <person name="Martin F.M."/>
            <person name="Hacquard S."/>
        </authorList>
    </citation>
    <scope>NUCLEOTIDE SEQUENCE</scope>
    <source>
        <strain evidence="9">MPI-CAGE-CH-0243</strain>
    </source>
</reference>
<sequence>MYPQSRQNPQYPIPALPKPQISDPIHSSAQDPAAAMAYPPPPMQSQQPLHVPPPAPSASATTPSSMTSVVKPAMGRNKDRYYKLTVEQQPIRARMCGFGDKDRRPITPPPCIKLVVVDHETGQEIDFQEVDSTFFVLTVDLWDADAQREVNLVRHSSGAPTVSISSSTTTSYPPPPERQVYMMPPQQAPIYDTYGRPIQPPHPQQGQVANQYAHPQISANYYQPPAPAAQPYGYGAQSYQIPASIPTPAPQASSTGMFTRNLIGSLTVNAFRLTDTEGKVGFWFVLQDLSVRTEGTFRLKMSFVDVGSGLGNNTLNTSRAPVLAHCFSEPFQVYSAKKFPGVIESTPLSKAFASQGIKIPIRKDGPKTLSNQAEYDNDD</sequence>
<organism evidence="9 10">
    <name type="scientific">Dendryphion nanum</name>
    <dbReference type="NCBI Taxonomy" id="256645"/>
    <lineage>
        <taxon>Eukaryota</taxon>
        <taxon>Fungi</taxon>
        <taxon>Dikarya</taxon>
        <taxon>Ascomycota</taxon>
        <taxon>Pezizomycotina</taxon>
        <taxon>Dothideomycetes</taxon>
        <taxon>Pleosporomycetidae</taxon>
        <taxon>Pleosporales</taxon>
        <taxon>Torulaceae</taxon>
        <taxon>Dendryphion</taxon>
    </lineage>
</organism>
<dbReference type="OrthoDB" id="1746739at2759"/>
<protein>
    <submittedName>
        <fullName evidence="9">Velvet factor-domain-containing protein</fullName>
    </submittedName>
</protein>
<feature type="compositionally biased region" description="Low complexity" evidence="7">
    <location>
        <begin position="57"/>
        <end position="70"/>
    </location>
</feature>
<comment type="subcellular location">
    <subcellularLocation>
        <location evidence="1">Nucleus</location>
    </subcellularLocation>
</comment>
<dbReference type="Gene3D" id="2.60.40.3960">
    <property type="entry name" value="Velvet domain"/>
    <property type="match status" value="2"/>
</dbReference>
<evidence type="ECO:0000256" key="7">
    <source>
        <dbReference type="SAM" id="MobiDB-lite"/>
    </source>
</evidence>
<name>A0A9P9IV32_9PLEO</name>
<dbReference type="PANTHER" id="PTHR33572">
    <property type="entry name" value="SPORE DEVELOPMENT REGULATOR VOSA"/>
    <property type="match status" value="1"/>
</dbReference>
<dbReference type="GO" id="GO:0030435">
    <property type="term" value="P:sporulation resulting in formation of a cellular spore"/>
    <property type="evidence" value="ECO:0007669"/>
    <property type="project" value="UniProtKB-KW"/>
</dbReference>
<evidence type="ECO:0000256" key="4">
    <source>
        <dbReference type="ARBA" id="ARBA00023163"/>
    </source>
</evidence>
<feature type="region of interest" description="Disordered" evidence="7">
    <location>
        <begin position="1"/>
        <end position="72"/>
    </location>
</feature>